<feature type="compositionally biased region" description="Low complexity" evidence="1">
    <location>
        <begin position="56"/>
        <end position="73"/>
    </location>
</feature>
<proteinExistence type="predicted"/>
<name>A0ABP4E308_9ACTN</name>
<sequence>MLLALASPLVLAGCDGDGTDTAGDAAGTTAVSAAPSAAASAATVSASPGKSAGTVTPSAKTSATSAKPTPTATSGGGGGEVEHCVNPMLSVTASTSDGAAGTMVQRFVLTNVSSAPCSLTGRPTLVPYAPPGAPAPSVAVGAIPAGFGGLGGSGGTLVLAPGGTAAFFLKWSNVPTGDAPCPKAAGFAFRAPLDPLADADKKVPFAFQPCGGSVQVSQVLPASVTS</sequence>
<dbReference type="EMBL" id="BAAALD010000034">
    <property type="protein sequence ID" value="GAA1090166.1"/>
    <property type="molecule type" value="Genomic_DNA"/>
</dbReference>
<dbReference type="InterPro" id="IPR025326">
    <property type="entry name" value="DUF4232"/>
</dbReference>
<dbReference type="Pfam" id="PF14016">
    <property type="entry name" value="DUF4232"/>
    <property type="match status" value="1"/>
</dbReference>
<evidence type="ECO:0000256" key="1">
    <source>
        <dbReference type="SAM" id="MobiDB-lite"/>
    </source>
</evidence>
<keyword evidence="4" id="KW-1185">Reference proteome</keyword>
<evidence type="ECO:0000259" key="2">
    <source>
        <dbReference type="Pfam" id="PF14016"/>
    </source>
</evidence>
<evidence type="ECO:0000313" key="3">
    <source>
        <dbReference type="EMBL" id="GAA1090166.1"/>
    </source>
</evidence>
<gene>
    <name evidence="3" type="ORF">GCM10009663_37370</name>
</gene>
<reference evidence="4" key="1">
    <citation type="journal article" date="2019" name="Int. J. Syst. Evol. Microbiol.">
        <title>The Global Catalogue of Microorganisms (GCM) 10K type strain sequencing project: providing services to taxonomists for standard genome sequencing and annotation.</title>
        <authorList>
            <consortium name="The Broad Institute Genomics Platform"/>
            <consortium name="The Broad Institute Genome Sequencing Center for Infectious Disease"/>
            <person name="Wu L."/>
            <person name="Ma J."/>
        </authorList>
    </citation>
    <scope>NUCLEOTIDE SEQUENCE [LARGE SCALE GENOMIC DNA]</scope>
    <source>
        <strain evidence="4">JCM 13002</strain>
    </source>
</reference>
<evidence type="ECO:0000313" key="4">
    <source>
        <dbReference type="Proteomes" id="UP001499987"/>
    </source>
</evidence>
<feature type="domain" description="DUF4232" evidence="2">
    <location>
        <begin position="84"/>
        <end position="217"/>
    </location>
</feature>
<accession>A0ABP4E308</accession>
<comment type="caution">
    <text evidence="3">The sequence shown here is derived from an EMBL/GenBank/DDBJ whole genome shotgun (WGS) entry which is preliminary data.</text>
</comment>
<dbReference type="Proteomes" id="UP001499987">
    <property type="component" value="Unassembled WGS sequence"/>
</dbReference>
<organism evidence="3 4">
    <name type="scientific">Kitasatospora arboriphila</name>
    <dbReference type="NCBI Taxonomy" id="258052"/>
    <lineage>
        <taxon>Bacteria</taxon>
        <taxon>Bacillati</taxon>
        <taxon>Actinomycetota</taxon>
        <taxon>Actinomycetes</taxon>
        <taxon>Kitasatosporales</taxon>
        <taxon>Streptomycetaceae</taxon>
        <taxon>Kitasatospora</taxon>
    </lineage>
</organism>
<protein>
    <recommendedName>
        <fullName evidence="2">DUF4232 domain-containing protein</fullName>
    </recommendedName>
</protein>
<feature type="region of interest" description="Disordered" evidence="1">
    <location>
        <begin position="43"/>
        <end position="81"/>
    </location>
</feature>